<dbReference type="EMBL" id="MU842927">
    <property type="protein sequence ID" value="KAK2025852.1"/>
    <property type="molecule type" value="Genomic_DNA"/>
</dbReference>
<gene>
    <name evidence="1" type="ORF">LX32DRAFT_702595</name>
</gene>
<keyword evidence="2" id="KW-1185">Reference proteome</keyword>
<protein>
    <submittedName>
        <fullName evidence="1">Uncharacterized protein</fullName>
    </submittedName>
</protein>
<proteinExistence type="predicted"/>
<sequence>MSAESTVKDALHSYLNYKDARPDPTIDYRFMEHPVSLLSPIHGSILSNGVGTGKTNIMLGFIHAHACVQEALVAKSPDLRPNLEPSLLVVQSQNIDQFAQKARVFGEHLNV</sequence>
<accession>A0AAD9HDA8</accession>
<organism evidence="1 2">
    <name type="scientific">Colletotrichum zoysiae</name>
    <dbReference type="NCBI Taxonomy" id="1216348"/>
    <lineage>
        <taxon>Eukaryota</taxon>
        <taxon>Fungi</taxon>
        <taxon>Dikarya</taxon>
        <taxon>Ascomycota</taxon>
        <taxon>Pezizomycotina</taxon>
        <taxon>Sordariomycetes</taxon>
        <taxon>Hypocreomycetidae</taxon>
        <taxon>Glomerellales</taxon>
        <taxon>Glomerellaceae</taxon>
        <taxon>Colletotrichum</taxon>
        <taxon>Colletotrichum graminicola species complex</taxon>
    </lineage>
</organism>
<evidence type="ECO:0000313" key="2">
    <source>
        <dbReference type="Proteomes" id="UP001232148"/>
    </source>
</evidence>
<evidence type="ECO:0000313" key="1">
    <source>
        <dbReference type="EMBL" id="KAK2025852.1"/>
    </source>
</evidence>
<comment type="caution">
    <text evidence="1">The sequence shown here is derived from an EMBL/GenBank/DDBJ whole genome shotgun (WGS) entry which is preliminary data.</text>
</comment>
<dbReference type="Proteomes" id="UP001232148">
    <property type="component" value="Unassembled WGS sequence"/>
</dbReference>
<name>A0AAD9HDA8_9PEZI</name>
<reference evidence="1" key="1">
    <citation type="submission" date="2021-06" db="EMBL/GenBank/DDBJ databases">
        <title>Comparative genomics, transcriptomics and evolutionary studies reveal genomic signatures of adaptation to plant cell wall in hemibiotrophic fungi.</title>
        <authorList>
            <consortium name="DOE Joint Genome Institute"/>
            <person name="Baroncelli R."/>
            <person name="Diaz J.F."/>
            <person name="Benocci T."/>
            <person name="Peng M."/>
            <person name="Battaglia E."/>
            <person name="Haridas S."/>
            <person name="Andreopoulos W."/>
            <person name="Labutti K."/>
            <person name="Pangilinan J."/>
            <person name="Floch G.L."/>
            <person name="Makela M.R."/>
            <person name="Henrissat B."/>
            <person name="Grigoriev I.V."/>
            <person name="Crouch J.A."/>
            <person name="De Vries R.P."/>
            <person name="Sukno S.A."/>
            <person name="Thon M.R."/>
        </authorList>
    </citation>
    <scope>NUCLEOTIDE SEQUENCE</scope>
    <source>
        <strain evidence="1">MAFF235873</strain>
    </source>
</reference>
<dbReference type="AlphaFoldDB" id="A0AAD9HDA8"/>